<name>A0A9X5BDU3_9FIRM</name>
<dbReference type="RefSeq" id="WP_160559314.1">
    <property type="nucleotide sequence ID" value="NZ_QZDT01000006.1"/>
</dbReference>
<gene>
    <name evidence="2" type="ORF">D5281_06355</name>
</gene>
<proteinExistence type="predicted"/>
<evidence type="ECO:0000256" key="1">
    <source>
        <dbReference type="SAM" id="Coils"/>
    </source>
</evidence>
<accession>A0A9X5BDU3</accession>
<dbReference type="EMBL" id="QZDT01000006">
    <property type="protein sequence ID" value="NBJ92224.1"/>
    <property type="molecule type" value="Genomic_DNA"/>
</dbReference>
<reference evidence="2" key="1">
    <citation type="submission" date="2018-09" db="EMBL/GenBank/DDBJ databases">
        <title>Murine metabolic-syndrome-specific gut microbial biobank.</title>
        <authorList>
            <person name="Liu C."/>
        </authorList>
    </citation>
    <scope>NUCLEOTIDE SEQUENCE</scope>
    <source>
        <strain evidence="2">D42-62</strain>
    </source>
</reference>
<feature type="coiled-coil region" evidence="1">
    <location>
        <begin position="60"/>
        <end position="87"/>
    </location>
</feature>
<keyword evidence="1" id="KW-0175">Coiled coil</keyword>
<dbReference type="Proteomes" id="UP001154420">
    <property type="component" value="Unassembled WGS sequence"/>
</dbReference>
<protein>
    <submittedName>
        <fullName evidence="2">Uncharacterized protein</fullName>
    </submittedName>
</protein>
<dbReference type="AlphaFoldDB" id="A0A9X5BDU3"/>
<organism evidence="2 3">
    <name type="scientific">Parablautia muri</name>
    <dbReference type="NCBI Taxonomy" id="2320879"/>
    <lineage>
        <taxon>Bacteria</taxon>
        <taxon>Bacillati</taxon>
        <taxon>Bacillota</taxon>
        <taxon>Clostridia</taxon>
        <taxon>Lachnospirales</taxon>
        <taxon>Lachnospiraceae</taxon>
        <taxon>Parablautia</taxon>
    </lineage>
</organism>
<keyword evidence="3" id="KW-1185">Reference proteome</keyword>
<sequence>MLKRKKRSLFRNDFFGIKDKLFMWRITNSIKKRNHWMGKLLESLLNITMSISIPITEDEAVKLEKVYESYQNLSREIENDMKRMHEKICCYGKEGV</sequence>
<evidence type="ECO:0000313" key="2">
    <source>
        <dbReference type="EMBL" id="NBJ92224.1"/>
    </source>
</evidence>
<comment type="caution">
    <text evidence="2">The sequence shown here is derived from an EMBL/GenBank/DDBJ whole genome shotgun (WGS) entry which is preliminary data.</text>
</comment>
<evidence type="ECO:0000313" key="3">
    <source>
        <dbReference type="Proteomes" id="UP001154420"/>
    </source>
</evidence>